<feature type="chain" id="PRO_5038933774" description="Endonuclease" evidence="11">
    <location>
        <begin position="21"/>
        <end position="382"/>
    </location>
</feature>
<keyword evidence="11" id="KW-0732">Signal</keyword>
<dbReference type="SUPFAM" id="SSF54060">
    <property type="entry name" value="His-Me finger endonucleases"/>
    <property type="match status" value="1"/>
</dbReference>
<dbReference type="InterPro" id="IPR018524">
    <property type="entry name" value="DNA/RNA_endonuclease_AS"/>
</dbReference>
<dbReference type="AlphaFoldDB" id="A0A9D9IM50"/>
<dbReference type="Gene3D" id="2.60.40.10">
    <property type="entry name" value="Immunoglobulins"/>
    <property type="match status" value="1"/>
</dbReference>
<dbReference type="GO" id="GO:0046872">
    <property type="term" value="F:metal ion binding"/>
    <property type="evidence" value="ECO:0007669"/>
    <property type="project" value="UniProtKB-KW"/>
</dbReference>
<comment type="cofactor">
    <cofactor evidence="1 10">
        <name>Mg(2+)</name>
        <dbReference type="ChEBI" id="CHEBI:18420"/>
    </cofactor>
</comment>
<keyword evidence="6 10" id="KW-0378">Hydrolase</keyword>
<dbReference type="PROSITE" id="PS51257">
    <property type="entry name" value="PROKAR_LIPOPROTEIN"/>
    <property type="match status" value="1"/>
</dbReference>
<evidence type="ECO:0000256" key="10">
    <source>
        <dbReference type="RuleBase" id="RU366055"/>
    </source>
</evidence>
<reference evidence="14" key="2">
    <citation type="journal article" date="2021" name="PeerJ">
        <title>Extensive microbial diversity within the chicken gut microbiome revealed by metagenomics and culture.</title>
        <authorList>
            <person name="Gilroy R."/>
            <person name="Ravi A."/>
            <person name="Getino M."/>
            <person name="Pursley I."/>
            <person name="Horton D.L."/>
            <person name="Alikhan N.F."/>
            <person name="Baker D."/>
            <person name="Gharbi K."/>
            <person name="Hall N."/>
            <person name="Watson M."/>
            <person name="Adriaenssens E.M."/>
            <person name="Foster-Nyarko E."/>
            <person name="Jarju S."/>
            <person name="Secka A."/>
            <person name="Antonio M."/>
            <person name="Oren A."/>
            <person name="Chaudhuri R.R."/>
            <person name="La Ragione R."/>
            <person name="Hildebrand F."/>
            <person name="Pallen M.J."/>
        </authorList>
    </citation>
    <scope>NUCLEOTIDE SEQUENCE</scope>
    <source>
        <strain evidence="14">B1-13419</strain>
    </source>
</reference>
<evidence type="ECO:0000256" key="2">
    <source>
        <dbReference type="ARBA" id="ARBA00010052"/>
    </source>
</evidence>
<accession>A0A9D9IM50</accession>
<evidence type="ECO:0000256" key="8">
    <source>
        <dbReference type="PIRSR" id="PIRSR640255-1"/>
    </source>
</evidence>
<dbReference type="InterPro" id="IPR040255">
    <property type="entry name" value="Non-specific_endonuclease"/>
</dbReference>
<evidence type="ECO:0000256" key="3">
    <source>
        <dbReference type="ARBA" id="ARBA00022722"/>
    </source>
</evidence>
<evidence type="ECO:0000256" key="4">
    <source>
        <dbReference type="ARBA" id="ARBA00022723"/>
    </source>
</evidence>
<dbReference type="EMBL" id="JADIMD010000042">
    <property type="protein sequence ID" value="MBO8474251.1"/>
    <property type="molecule type" value="Genomic_DNA"/>
</dbReference>
<dbReference type="SMART" id="SM00477">
    <property type="entry name" value="NUC"/>
    <property type="match status" value="1"/>
</dbReference>
<sequence>MSKFRILIFSVLSVVASVFAVSCDEMQVETGITISNRQAVYKAGQETVSISASGEWALSLFYYGSQQGWATLSQTSGRGSKDVILEYEENGTSENRSLLVILTSHGTDYAVTFVQLNEEASGWVGAFPGWLELPSVAETDDCRFYTHDMTLGTGKVTRNYSFLWDRDNLVSHWVAYPLNKGLIGNGTRTDAWSYDPKVPREDQPRLDWAYDGGYDRGHQLPSADRLTRAANQQTFYFTNMTPQIGRRFNQGIWANLESKVRSVALACDTLYVVTGCIVEGSNGVAYDNDGRAVTVPVAYYKALLRYSSSSAAGISGYSAAAFYLEHRGYSSTNVSEDMMMSIDELEEITGLDFFANLPGKIGDAQADRIEAEDPRDVSFWLN</sequence>
<dbReference type="PANTHER" id="PTHR13966:SF5">
    <property type="entry name" value="ENDONUCLEASE G, MITOCHONDRIAL"/>
    <property type="match status" value="1"/>
</dbReference>
<dbReference type="Pfam" id="PF01223">
    <property type="entry name" value="Endonuclease_NS"/>
    <property type="match status" value="1"/>
</dbReference>
<feature type="active site" description="Proton acceptor" evidence="8">
    <location>
        <position position="218"/>
    </location>
</feature>
<comment type="similarity">
    <text evidence="2 10">Belongs to the DNA/RNA non-specific endonuclease family.</text>
</comment>
<dbReference type="PROSITE" id="PS01070">
    <property type="entry name" value="NUCLEASE_NON_SPEC"/>
    <property type="match status" value="1"/>
</dbReference>
<reference evidence="14" key="1">
    <citation type="submission" date="2020-10" db="EMBL/GenBank/DDBJ databases">
        <authorList>
            <person name="Gilroy R."/>
        </authorList>
    </citation>
    <scope>NUCLEOTIDE SEQUENCE</scope>
    <source>
        <strain evidence="14">B1-13419</strain>
    </source>
</reference>
<evidence type="ECO:0000256" key="6">
    <source>
        <dbReference type="ARBA" id="ARBA00022801"/>
    </source>
</evidence>
<dbReference type="PANTHER" id="PTHR13966">
    <property type="entry name" value="ENDONUCLEASE RELATED"/>
    <property type="match status" value="1"/>
</dbReference>
<gene>
    <name evidence="14" type="ORF">IAB91_03040</name>
</gene>
<dbReference type="GO" id="GO:0003676">
    <property type="term" value="F:nucleic acid binding"/>
    <property type="evidence" value="ECO:0007669"/>
    <property type="project" value="InterPro"/>
</dbReference>
<evidence type="ECO:0000256" key="1">
    <source>
        <dbReference type="ARBA" id="ARBA00001946"/>
    </source>
</evidence>
<dbReference type="InterPro" id="IPR001604">
    <property type="entry name" value="Endo_G_ENPP1-like_dom"/>
</dbReference>
<dbReference type="InterPro" id="IPR024361">
    <property type="entry name" value="BACON"/>
</dbReference>
<dbReference type="InterPro" id="IPR013783">
    <property type="entry name" value="Ig-like_fold"/>
</dbReference>
<evidence type="ECO:0000259" key="13">
    <source>
        <dbReference type="SMART" id="SM00892"/>
    </source>
</evidence>
<keyword evidence="4 9" id="KW-0479">Metal-binding</keyword>
<name>A0A9D9IM50_9BACT</name>
<keyword evidence="3 10" id="KW-0540">Nuclease</keyword>
<dbReference type="EC" id="3.1.30.-" evidence="10"/>
<evidence type="ECO:0000256" key="7">
    <source>
        <dbReference type="ARBA" id="ARBA00022842"/>
    </source>
</evidence>
<evidence type="ECO:0000256" key="9">
    <source>
        <dbReference type="PIRSR" id="PIRSR640255-2"/>
    </source>
</evidence>
<dbReference type="InterPro" id="IPR044929">
    <property type="entry name" value="DNA/RNA_non-sp_Endonuclease_sf"/>
</dbReference>
<dbReference type="InterPro" id="IPR044925">
    <property type="entry name" value="His-Me_finger_sf"/>
</dbReference>
<feature type="signal peptide" evidence="11">
    <location>
        <begin position="1"/>
        <end position="20"/>
    </location>
</feature>
<comment type="caution">
    <text evidence="14">The sequence shown here is derived from an EMBL/GenBank/DDBJ whole genome shotgun (WGS) entry which is preliminary data.</text>
</comment>
<dbReference type="CDD" id="cd14948">
    <property type="entry name" value="BACON"/>
    <property type="match status" value="1"/>
</dbReference>
<keyword evidence="7" id="KW-0460">Magnesium</keyword>
<evidence type="ECO:0000259" key="12">
    <source>
        <dbReference type="SMART" id="SM00477"/>
    </source>
</evidence>
<dbReference type="InterPro" id="IPR020821">
    <property type="entry name" value="ENPP1-3/EXOG-like_nuc-like"/>
</dbReference>
<dbReference type="Proteomes" id="UP000823757">
    <property type="component" value="Unassembled WGS sequence"/>
</dbReference>
<dbReference type="GO" id="GO:0016787">
    <property type="term" value="F:hydrolase activity"/>
    <property type="evidence" value="ECO:0007669"/>
    <property type="project" value="UniProtKB-KW"/>
</dbReference>
<feature type="domain" description="ENPP1-3/EXOG-like endonuclease/phosphodiesterase" evidence="12">
    <location>
        <begin position="157"/>
        <end position="360"/>
    </location>
</feature>
<evidence type="ECO:0000256" key="5">
    <source>
        <dbReference type="ARBA" id="ARBA00022759"/>
    </source>
</evidence>
<dbReference type="GO" id="GO:0004519">
    <property type="term" value="F:endonuclease activity"/>
    <property type="evidence" value="ECO:0007669"/>
    <property type="project" value="UniProtKB-UniRule"/>
</dbReference>
<feature type="binding site" evidence="9">
    <location>
        <position position="249"/>
    </location>
    <ligand>
        <name>Mg(2+)</name>
        <dbReference type="ChEBI" id="CHEBI:18420"/>
        <note>catalytic</note>
    </ligand>
</feature>
<keyword evidence="5 10" id="KW-0255">Endonuclease</keyword>
<proteinExistence type="inferred from homology"/>
<organism evidence="14 15">
    <name type="scientific">Candidatus Cryptobacteroides faecigallinarum</name>
    <dbReference type="NCBI Taxonomy" id="2840763"/>
    <lineage>
        <taxon>Bacteria</taxon>
        <taxon>Pseudomonadati</taxon>
        <taxon>Bacteroidota</taxon>
        <taxon>Bacteroidia</taxon>
        <taxon>Bacteroidales</taxon>
        <taxon>Candidatus Cryptobacteroides</taxon>
    </lineage>
</organism>
<protein>
    <recommendedName>
        <fullName evidence="10">Endonuclease</fullName>
        <ecNumber evidence="10">3.1.30.-</ecNumber>
    </recommendedName>
</protein>
<dbReference type="Gene3D" id="3.40.570.10">
    <property type="entry name" value="Extracellular Endonuclease, subunit A"/>
    <property type="match status" value="1"/>
</dbReference>
<evidence type="ECO:0000313" key="14">
    <source>
        <dbReference type="EMBL" id="MBO8474251.1"/>
    </source>
</evidence>
<feature type="domain" description="DNA/RNA non-specific endonuclease/pyrophosphatase/phosphodiesterase" evidence="13">
    <location>
        <begin position="156"/>
        <end position="360"/>
    </location>
</feature>
<dbReference type="SMART" id="SM00892">
    <property type="entry name" value="Endonuclease_NS"/>
    <property type="match status" value="1"/>
</dbReference>
<evidence type="ECO:0000256" key="11">
    <source>
        <dbReference type="SAM" id="SignalP"/>
    </source>
</evidence>
<evidence type="ECO:0000313" key="15">
    <source>
        <dbReference type="Proteomes" id="UP000823757"/>
    </source>
</evidence>